<dbReference type="RefSeq" id="WP_316982520.1">
    <property type="nucleotide sequence ID" value="NZ_CP136521.1"/>
</dbReference>
<evidence type="ECO:0000313" key="3">
    <source>
        <dbReference type="Proteomes" id="UP001302486"/>
    </source>
</evidence>
<evidence type="ECO:0000313" key="2">
    <source>
        <dbReference type="EMBL" id="WOD42829.1"/>
    </source>
</evidence>
<gene>
    <name evidence="2" type="ORF">RNZ46_12600</name>
</gene>
<keyword evidence="3" id="KW-1185">Reference proteome</keyword>
<name>A0AA97ELW4_9FLAO</name>
<dbReference type="AlphaFoldDB" id="A0AA97ELW4"/>
<protein>
    <submittedName>
        <fullName evidence="2">DUF4255 domain-containing protein</fullName>
    </submittedName>
</protein>
<feature type="domain" description="Pvc16 N-terminal" evidence="1">
    <location>
        <begin position="4"/>
        <end position="179"/>
    </location>
</feature>
<dbReference type="Proteomes" id="UP001302486">
    <property type="component" value="Chromosome"/>
</dbReference>
<evidence type="ECO:0000259" key="1">
    <source>
        <dbReference type="Pfam" id="PF14065"/>
    </source>
</evidence>
<reference evidence="3" key="1">
    <citation type="submission" date="2024-06" db="EMBL/GenBank/DDBJ databases">
        <title>Hwangdonia haimaensis gen. nov., sp. nov., a member of the family Flavobacteriaceae isolated from the haima cold seep.</title>
        <authorList>
            <person name="Li J."/>
        </authorList>
    </citation>
    <scope>NUCLEOTIDE SEQUENCE [LARGE SCALE GENOMIC DNA]</scope>
    <source>
        <strain evidence="3">SCSIO 19198</strain>
    </source>
</reference>
<proteinExistence type="predicted"/>
<dbReference type="EMBL" id="CP136521">
    <property type="protein sequence ID" value="WOD42829.1"/>
    <property type="molecule type" value="Genomic_DNA"/>
</dbReference>
<sequence length="193" mass="21536">MVFEVLQIITEEVNNYLGGSPVSLDNIATVASEQGDNTGASTDIILTLLNLQEESTLKNKPNYAVEGTRITYKNNIVNLNLYILFSATNDKYDEALKNLSKIIGFFQGKKVFTQANSIYNRDDVSMSNISNFRFVVDLFTPTFEELNFVWGTLGGKQIPSVMYKVSLVEIEREAILGKGDLISQVHGDITHKN</sequence>
<dbReference type="KEGG" id="hws:RNZ46_12600"/>
<dbReference type="InterPro" id="IPR025351">
    <property type="entry name" value="Pvc16_N"/>
</dbReference>
<organism evidence="2 3">
    <name type="scientific">Hwangdonia lutea</name>
    <dbReference type="NCBI Taxonomy" id="3075823"/>
    <lineage>
        <taxon>Bacteria</taxon>
        <taxon>Pseudomonadati</taxon>
        <taxon>Bacteroidota</taxon>
        <taxon>Flavobacteriia</taxon>
        <taxon>Flavobacteriales</taxon>
        <taxon>Flavobacteriaceae</taxon>
        <taxon>Hwangdonia</taxon>
    </lineage>
</organism>
<accession>A0AA97ELW4</accession>
<dbReference type="Pfam" id="PF14065">
    <property type="entry name" value="Pvc16_N"/>
    <property type="match status" value="1"/>
</dbReference>